<evidence type="ECO:0000313" key="1">
    <source>
        <dbReference type="EMBL" id="VFK38779.1"/>
    </source>
</evidence>
<reference evidence="1" key="1">
    <citation type="submission" date="2019-02" db="EMBL/GenBank/DDBJ databases">
        <authorList>
            <person name="Gruber-Vodicka R. H."/>
            <person name="Seah K. B. B."/>
        </authorList>
    </citation>
    <scope>NUCLEOTIDE SEQUENCE</scope>
    <source>
        <strain evidence="1">BECK_BZ123</strain>
    </source>
</reference>
<gene>
    <name evidence="1" type="ORF">BECKTC1821D_GA0114238_100572</name>
</gene>
<accession>A0A450YB52</accession>
<protein>
    <submittedName>
        <fullName evidence="1">Uncharacterized protein</fullName>
    </submittedName>
</protein>
<proteinExistence type="predicted"/>
<organism evidence="1">
    <name type="scientific">Candidatus Kentrum sp. TC</name>
    <dbReference type="NCBI Taxonomy" id="2126339"/>
    <lineage>
        <taxon>Bacteria</taxon>
        <taxon>Pseudomonadati</taxon>
        <taxon>Pseudomonadota</taxon>
        <taxon>Gammaproteobacteria</taxon>
        <taxon>Candidatus Kentrum</taxon>
    </lineage>
</organism>
<sequence length="88" mass="10222">MYLIPARPPHDECGDLLRMVAFISRNMLALRARIQTGYSLRGHRFSGILFFRNLNETARNYCESTHNAMIIKGTLMPLVRLRRWDSLG</sequence>
<dbReference type="EMBL" id="CAADFS010000005">
    <property type="protein sequence ID" value="VFK38779.1"/>
    <property type="molecule type" value="Genomic_DNA"/>
</dbReference>
<dbReference type="AlphaFoldDB" id="A0A450YB52"/>
<name>A0A450YB52_9GAMM</name>